<dbReference type="PANTHER" id="PTHR42718">
    <property type="entry name" value="MAJOR FACILITATOR SUPERFAMILY MULTIDRUG TRANSPORTER MFSC"/>
    <property type="match status" value="1"/>
</dbReference>
<organism evidence="6 7">
    <name type="scientific">Amnibacterium soli</name>
    <dbReference type="NCBI Taxonomy" id="1282736"/>
    <lineage>
        <taxon>Bacteria</taxon>
        <taxon>Bacillati</taxon>
        <taxon>Actinomycetota</taxon>
        <taxon>Actinomycetes</taxon>
        <taxon>Micrococcales</taxon>
        <taxon>Microbacteriaceae</taxon>
        <taxon>Amnibacterium</taxon>
    </lineage>
</organism>
<evidence type="ECO:0000313" key="7">
    <source>
        <dbReference type="Proteomes" id="UP001500121"/>
    </source>
</evidence>
<name>A0ABP8Z753_9MICO</name>
<evidence type="ECO:0000256" key="2">
    <source>
        <dbReference type="ARBA" id="ARBA00022692"/>
    </source>
</evidence>
<dbReference type="PANTHER" id="PTHR42718:SF42">
    <property type="entry name" value="EXPORT PROTEIN"/>
    <property type="match status" value="1"/>
</dbReference>
<comment type="subcellular location">
    <subcellularLocation>
        <location evidence="1">Membrane</location>
        <topology evidence="1">Multi-pass membrane protein</topology>
    </subcellularLocation>
</comment>
<feature type="transmembrane region" description="Helical" evidence="5">
    <location>
        <begin position="50"/>
        <end position="70"/>
    </location>
</feature>
<feature type="transmembrane region" description="Helical" evidence="5">
    <location>
        <begin position="24"/>
        <end position="44"/>
    </location>
</feature>
<dbReference type="SUPFAM" id="SSF103473">
    <property type="entry name" value="MFS general substrate transporter"/>
    <property type="match status" value="1"/>
</dbReference>
<protein>
    <recommendedName>
        <fullName evidence="8">Major facilitator superfamily (MFS) profile domain-containing protein</fullName>
    </recommendedName>
</protein>
<evidence type="ECO:0000256" key="3">
    <source>
        <dbReference type="ARBA" id="ARBA00022989"/>
    </source>
</evidence>
<dbReference type="EMBL" id="BAABLP010000004">
    <property type="protein sequence ID" value="GAA4748409.1"/>
    <property type="molecule type" value="Genomic_DNA"/>
</dbReference>
<keyword evidence="4 5" id="KW-0472">Membrane</keyword>
<evidence type="ECO:0000256" key="1">
    <source>
        <dbReference type="ARBA" id="ARBA00004141"/>
    </source>
</evidence>
<accession>A0ABP8Z753</accession>
<keyword evidence="2 5" id="KW-0812">Transmembrane</keyword>
<keyword evidence="7" id="KW-1185">Reference proteome</keyword>
<evidence type="ECO:0000256" key="4">
    <source>
        <dbReference type="ARBA" id="ARBA00023136"/>
    </source>
</evidence>
<proteinExistence type="predicted"/>
<reference evidence="7" key="1">
    <citation type="journal article" date="2019" name="Int. J. Syst. Evol. Microbiol.">
        <title>The Global Catalogue of Microorganisms (GCM) 10K type strain sequencing project: providing services to taxonomists for standard genome sequencing and annotation.</title>
        <authorList>
            <consortium name="The Broad Institute Genomics Platform"/>
            <consortium name="The Broad Institute Genome Sequencing Center for Infectious Disease"/>
            <person name="Wu L."/>
            <person name="Ma J."/>
        </authorList>
    </citation>
    <scope>NUCLEOTIDE SEQUENCE [LARGE SCALE GENOMIC DNA]</scope>
    <source>
        <strain evidence="7">JCM 19015</strain>
    </source>
</reference>
<gene>
    <name evidence="6" type="ORF">GCM10025783_20710</name>
</gene>
<feature type="transmembrane region" description="Helical" evidence="5">
    <location>
        <begin position="123"/>
        <end position="141"/>
    </location>
</feature>
<keyword evidence="3 5" id="KW-1133">Transmembrane helix</keyword>
<feature type="transmembrane region" description="Helical" evidence="5">
    <location>
        <begin position="91"/>
        <end position="111"/>
    </location>
</feature>
<sequence length="170" mass="16581">MPTTGSAPCTKACSRDRCTPRSRASLLAGGIAYLGVILPGAATYGEQLPAYIAAGIGMGLTFSPLSNAVLASVAPADHAKANGTNSTLREIGVALGTAVLTAVFTGANGTLTPSGFAAAAQPAVLVGAAAVALGALLALLLPAGRAPRGIAAPEAEAQAVQHRVTEPVAV</sequence>
<dbReference type="Proteomes" id="UP001500121">
    <property type="component" value="Unassembled WGS sequence"/>
</dbReference>
<dbReference type="InterPro" id="IPR036259">
    <property type="entry name" value="MFS_trans_sf"/>
</dbReference>
<comment type="caution">
    <text evidence="6">The sequence shown here is derived from an EMBL/GenBank/DDBJ whole genome shotgun (WGS) entry which is preliminary data.</text>
</comment>
<evidence type="ECO:0000256" key="5">
    <source>
        <dbReference type="SAM" id="Phobius"/>
    </source>
</evidence>
<evidence type="ECO:0000313" key="6">
    <source>
        <dbReference type="EMBL" id="GAA4748409.1"/>
    </source>
</evidence>
<dbReference type="Gene3D" id="1.20.1250.20">
    <property type="entry name" value="MFS general substrate transporter like domains"/>
    <property type="match status" value="1"/>
</dbReference>
<evidence type="ECO:0008006" key="8">
    <source>
        <dbReference type="Google" id="ProtNLM"/>
    </source>
</evidence>